<feature type="non-terminal residue" evidence="2">
    <location>
        <position position="1"/>
    </location>
</feature>
<dbReference type="AlphaFoldDB" id="A0A4P9ZU60"/>
<organism evidence="2 3">
    <name type="scientific">Dimargaris cristalligena</name>
    <dbReference type="NCBI Taxonomy" id="215637"/>
    <lineage>
        <taxon>Eukaryota</taxon>
        <taxon>Fungi</taxon>
        <taxon>Fungi incertae sedis</taxon>
        <taxon>Zoopagomycota</taxon>
        <taxon>Kickxellomycotina</taxon>
        <taxon>Dimargaritomycetes</taxon>
        <taxon>Dimargaritales</taxon>
        <taxon>Dimargaritaceae</taxon>
        <taxon>Dimargaris</taxon>
    </lineage>
</organism>
<dbReference type="EMBL" id="ML002675">
    <property type="protein sequence ID" value="RKP36322.1"/>
    <property type="molecule type" value="Genomic_DNA"/>
</dbReference>
<evidence type="ECO:0000256" key="1">
    <source>
        <dbReference type="SAM" id="MobiDB-lite"/>
    </source>
</evidence>
<sequence length="194" mass="20638">VLPPVLNDSAPNLPLPDSGPDAVKRRSQSMDGSRHPRALRRSQSLETMLKPIETHLQSPQLLPPSPSAFSRPLFNLGGLSQRSPLAPKSEIAAPSTASSVSSTLPDKSRMFSQRSPSGDGGSLYPRPVDKGRFPPQDQLQSHLPKNIAKPSKLRRNQRRLTLISIPPSGQPALTPGPGPGSSPSSPSLFVTLAA</sequence>
<reference evidence="3" key="1">
    <citation type="journal article" date="2018" name="Nat. Microbiol.">
        <title>Leveraging single-cell genomics to expand the fungal tree of life.</title>
        <authorList>
            <person name="Ahrendt S.R."/>
            <person name="Quandt C.A."/>
            <person name="Ciobanu D."/>
            <person name="Clum A."/>
            <person name="Salamov A."/>
            <person name="Andreopoulos B."/>
            <person name="Cheng J.F."/>
            <person name="Woyke T."/>
            <person name="Pelin A."/>
            <person name="Henrissat B."/>
            <person name="Reynolds N.K."/>
            <person name="Benny G.L."/>
            <person name="Smith M.E."/>
            <person name="James T.Y."/>
            <person name="Grigoriev I.V."/>
        </authorList>
    </citation>
    <scope>NUCLEOTIDE SEQUENCE [LARGE SCALE GENOMIC DNA]</scope>
    <source>
        <strain evidence="3">RSA 468</strain>
    </source>
</reference>
<name>A0A4P9ZU60_9FUNG</name>
<protein>
    <submittedName>
        <fullName evidence="2">Uncharacterized protein</fullName>
    </submittedName>
</protein>
<feature type="compositionally biased region" description="Low complexity" evidence="1">
    <location>
        <begin position="92"/>
        <end position="103"/>
    </location>
</feature>
<accession>A0A4P9ZU60</accession>
<dbReference type="Proteomes" id="UP000268162">
    <property type="component" value="Unassembled WGS sequence"/>
</dbReference>
<keyword evidence="3" id="KW-1185">Reference proteome</keyword>
<evidence type="ECO:0000313" key="2">
    <source>
        <dbReference type="EMBL" id="RKP36322.1"/>
    </source>
</evidence>
<proteinExistence type="predicted"/>
<evidence type="ECO:0000313" key="3">
    <source>
        <dbReference type="Proteomes" id="UP000268162"/>
    </source>
</evidence>
<feature type="region of interest" description="Disordered" evidence="1">
    <location>
        <begin position="1"/>
        <end position="194"/>
    </location>
</feature>
<gene>
    <name evidence="2" type="ORF">BJ085DRAFT_36810</name>
</gene>